<dbReference type="InterPro" id="IPR000542">
    <property type="entry name" value="Carn_acyl_trans"/>
</dbReference>
<dbReference type="Gene3D" id="3.30.559.10">
    <property type="entry name" value="Chloramphenicol acetyltransferase-like domain"/>
    <property type="match status" value="1"/>
</dbReference>
<dbReference type="EMBL" id="BACD03000002">
    <property type="protein sequence ID" value="GAO46045.1"/>
    <property type="molecule type" value="Genomic_DNA"/>
</dbReference>
<evidence type="ECO:0000256" key="19">
    <source>
        <dbReference type="RuleBase" id="RU003801"/>
    </source>
</evidence>
<evidence type="ECO:0000256" key="6">
    <source>
        <dbReference type="ARBA" id="ARBA00022792"/>
    </source>
</evidence>
<keyword evidence="11" id="KW-0472">Membrane</keyword>
<keyword evidence="12" id="KW-0576">Peroxisome</keyword>
<evidence type="ECO:0000256" key="7">
    <source>
        <dbReference type="ARBA" id="ARBA00022832"/>
    </source>
</evidence>
<dbReference type="GO" id="GO:0005777">
    <property type="term" value="C:peroxisome"/>
    <property type="evidence" value="ECO:0007669"/>
    <property type="project" value="UniProtKB-SubCell"/>
</dbReference>
<protein>
    <recommendedName>
        <fullName evidence="17">Carnitine O-acetyltransferase, mitochondrial</fullName>
        <ecNumber evidence="16">2.3.1.7</ecNumber>
    </recommendedName>
</protein>
<evidence type="ECO:0000256" key="10">
    <source>
        <dbReference type="ARBA" id="ARBA00023128"/>
    </source>
</evidence>
<dbReference type="InterPro" id="IPR042231">
    <property type="entry name" value="Cho/carn_acyl_trans_2"/>
</dbReference>
<reference evidence="21 22" key="3">
    <citation type="journal article" date="2015" name="Genome Announc.">
        <title>Draft Genome Sequence of the Archiascomycetous Yeast Saitoella complicata.</title>
        <authorList>
            <person name="Yamauchi K."/>
            <person name="Kondo S."/>
            <person name="Hamamoto M."/>
            <person name="Takahashi Y."/>
            <person name="Ogura Y."/>
            <person name="Hayashi T."/>
            <person name="Nishida H."/>
        </authorList>
    </citation>
    <scope>NUCLEOTIDE SEQUENCE [LARGE SCALE GENOMIC DNA]</scope>
    <source>
        <strain evidence="21 22">NRRL Y-17804</strain>
    </source>
</reference>
<dbReference type="SUPFAM" id="SSF52777">
    <property type="entry name" value="CoA-dependent acyltransferases"/>
    <property type="match status" value="2"/>
</dbReference>
<evidence type="ECO:0000259" key="20">
    <source>
        <dbReference type="Pfam" id="PF00755"/>
    </source>
</evidence>
<evidence type="ECO:0000313" key="22">
    <source>
        <dbReference type="Proteomes" id="UP000033140"/>
    </source>
</evidence>
<evidence type="ECO:0000256" key="12">
    <source>
        <dbReference type="ARBA" id="ARBA00023140"/>
    </source>
</evidence>
<keyword evidence="10" id="KW-0496">Mitochondrion</keyword>
<keyword evidence="22" id="KW-1185">Reference proteome</keyword>
<dbReference type="EC" id="2.3.1.7" evidence="16"/>
<proteinExistence type="inferred from homology"/>
<evidence type="ECO:0000256" key="3">
    <source>
        <dbReference type="ARBA" id="ARBA00005232"/>
    </source>
</evidence>
<dbReference type="OMA" id="KMDGTPT"/>
<name>A0A0E9N9F9_SAICN</name>
<evidence type="ECO:0000256" key="1">
    <source>
        <dbReference type="ARBA" id="ARBA00004275"/>
    </source>
</evidence>
<evidence type="ECO:0000313" key="21">
    <source>
        <dbReference type="EMBL" id="GAO46045.1"/>
    </source>
</evidence>
<feature type="active site" description="Proton acceptor" evidence="18">
    <location>
        <position position="356"/>
    </location>
</feature>
<evidence type="ECO:0000256" key="4">
    <source>
        <dbReference type="ARBA" id="ARBA00022448"/>
    </source>
</evidence>
<keyword evidence="8" id="KW-0809">Transit peptide</keyword>
<keyword evidence="7" id="KW-0276">Fatty acid metabolism</keyword>
<sequence>MLRSLSTTRHRLPFSQLKLQHMSAPTLVRHNTAAAASAKWAPGIKEDNSKGAMLRFEESLPTLPVPKLAETAAKYLKSLHPILSEEEFKKSEAAIREFVKPGGEGEKLQKRLVQRAQDPTCQNWLAEWWDSGAYMAYRDPVVFFVSYFYAHKDDRLRRDPAKRAAALTTGVLEFKKQVDEKTLEPEYMKGSPIAMSSYKWAFNACRIPAEGEDYSEKYDFKEHKHIVVVRKNKFFKVLHEVDGKQLSAAELEAQFKLIYQMAGTERAPAIGALTSDYRDNWVKSRSALLSASPDNASLIKQIEAASFVVSLDDQTPVTLEEQARQYWHGDGANRWYDKPLHFVVCENGKSGFLGEHSMMDGTPTWRMNDWVCRQIAENKLDYGNPTPRTGLPKPEELKFAINEEVNEKIKSAEATFEKLKSEHDLRVLNYQGYGKNLIKKFKCSPDAFAQMVIQLGYYKMYGVNKPTYESAATRAYKLGRTETIRTVTDDVVAWCRAMEDSNASVERKIELFRKAAATHVRLTVEASAGQGVDRHLYGLKKVLKEGEATPAIFQDPAYSYSSHWFLSTSQLSSEYFTGYGWGEVVSDGYGIAYMVNGDSLNFNIVSKHLQNERMWYHLREAADDLKEMLGVELREGEKARVVKSGEAEVKMKV</sequence>
<evidence type="ECO:0000256" key="2">
    <source>
        <dbReference type="ARBA" id="ARBA00004443"/>
    </source>
</evidence>
<evidence type="ECO:0000256" key="17">
    <source>
        <dbReference type="ARBA" id="ARBA00073438"/>
    </source>
</evidence>
<keyword evidence="5 19" id="KW-0808">Transferase</keyword>
<gene>
    <name evidence="21" type="ORF">G7K_0288-t1</name>
</gene>
<dbReference type="PANTHER" id="PTHR22589">
    <property type="entry name" value="CARNITINE O-ACYLTRANSFERASE"/>
    <property type="match status" value="1"/>
</dbReference>
<keyword evidence="4" id="KW-0813">Transport</keyword>
<dbReference type="PROSITE" id="PS00439">
    <property type="entry name" value="ACYLTRANSF_C_1"/>
    <property type="match status" value="1"/>
</dbReference>
<evidence type="ECO:0000256" key="18">
    <source>
        <dbReference type="PIRSR" id="PIRSR600542-1"/>
    </source>
</evidence>
<dbReference type="FunFam" id="3.30.559.70:FF:000007">
    <property type="entry name" value="Carnitine O-acetyltransferase, mitochondrial"/>
    <property type="match status" value="1"/>
</dbReference>
<evidence type="ECO:0000256" key="16">
    <source>
        <dbReference type="ARBA" id="ARBA00066910"/>
    </source>
</evidence>
<evidence type="ECO:0000256" key="5">
    <source>
        <dbReference type="ARBA" id="ARBA00022679"/>
    </source>
</evidence>
<dbReference type="PROSITE" id="PS00440">
    <property type="entry name" value="ACYLTRANSF_C_2"/>
    <property type="match status" value="1"/>
</dbReference>
<dbReference type="Gene3D" id="3.30.559.70">
    <property type="entry name" value="Choline/Carnitine o-acyltransferase, domain 2"/>
    <property type="match status" value="1"/>
</dbReference>
<evidence type="ECO:0000256" key="14">
    <source>
        <dbReference type="ARBA" id="ARBA00052702"/>
    </source>
</evidence>
<evidence type="ECO:0000256" key="15">
    <source>
        <dbReference type="ARBA" id="ARBA00053195"/>
    </source>
</evidence>
<reference evidence="21 22" key="2">
    <citation type="journal article" date="2014" name="J. Gen. Appl. Microbiol.">
        <title>The early diverging ascomycetous budding yeast Saitoella complicata has three histone deacetylases belonging to the Clr6, Hos2, and Rpd3 lineages.</title>
        <authorList>
            <person name="Nishida H."/>
            <person name="Matsumoto T."/>
            <person name="Kondo S."/>
            <person name="Hamamoto M."/>
            <person name="Yoshikawa H."/>
        </authorList>
    </citation>
    <scope>NUCLEOTIDE SEQUENCE [LARGE SCALE GENOMIC DNA]</scope>
    <source>
        <strain evidence="21 22">NRRL Y-17804</strain>
    </source>
</reference>
<dbReference type="STRING" id="698492.A0A0E9N9F9"/>
<evidence type="ECO:0000256" key="13">
    <source>
        <dbReference type="ARBA" id="ARBA00023315"/>
    </source>
</evidence>
<comment type="similarity">
    <text evidence="3 19">Belongs to the carnitine/choline acetyltransferase family.</text>
</comment>
<evidence type="ECO:0000256" key="8">
    <source>
        <dbReference type="ARBA" id="ARBA00022946"/>
    </source>
</evidence>
<keyword evidence="6" id="KW-0999">Mitochondrion inner membrane</keyword>
<dbReference type="PANTHER" id="PTHR22589:SF103">
    <property type="entry name" value="CARNITINE O-ACETYL-TRANSFERASE, ISOFORM A-RELATED"/>
    <property type="match status" value="1"/>
</dbReference>
<comment type="catalytic activity">
    <reaction evidence="14">
        <text>(R)-carnitine + acetyl-CoA = O-acetyl-(R)-carnitine + CoA</text>
        <dbReference type="Rhea" id="RHEA:21136"/>
        <dbReference type="ChEBI" id="CHEBI:16347"/>
        <dbReference type="ChEBI" id="CHEBI:57287"/>
        <dbReference type="ChEBI" id="CHEBI:57288"/>
        <dbReference type="ChEBI" id="CHEBI:57589"/>
        <dbReference type="EC" id="2.3.1.7"/>
    </reaction>
</comment>
<dbReference type="GO" id="GO:0009437">
    <property type="term" value="P:carnitine metabolic process"/>
    <property type="evidence" value="ECO:0007669"/>
    <property type="project" value="TreeGrafter"/>
</dbReference>
<dbReference type="Proteomes" id="UP000033140">
    <property type="component" value="Unassembled WGS sequence"/>
</dbReference>
<dbReference type="AlphaFoldDB" id="A0A0E9N9F9"/>
<evidence type="ECO:0000256" key="11">
    <source>
        <dbReference type="ARBA" id="ARBA00023136"/>
    </source>
</evidence>
<keyword evidence="9" id="KW-0443">Lipid metabolism</keyword>
<dbReference type="Pfam" id="PF00755">
    <property type="entry name" value="Carn_acyltransf"/>
    <property type="match status" value="1"/>
</dbReference>
<comment type="function">
    <text evidence="15">Carnitine acetylase is specific for short chain fatty acids. Carnitine acetylase seems to affect the flux through the pyruvate dehydrogenase complex. It may be involved as well in the transport of acetyl-CoA into mitochondria.</text>
</comment>
<keyword evidence="13 19" id="KW-0012">Acyltransferase</keyword>
<feature type="domain" description="Choline/carnitine acyltransferase" evidence="20">
    <location>
        <begin position="63"/>
        <end position="619"/>
    </location>
</feature>
<comment type="caution">
    <text evidence="21">The sequence shown here is derived from an EMBL/GenBank/DDBJ whole genome shotgun (WGS) entry which is preliminary data.</text>
</comment>
<accession>A0A0E9N9F9</accession>
<dbReference type="GO" id="GO:0006631">
    <property type="term" value="P:fatty acid metabolic process"/>
    <property type="evidence" value="ECO:0007669"/>
    <property type="project" value="UniProtKB-KW"/>
</dbReference>
<organism evidence="21 22">
    <name type="scientific">Saitoella complicata (strain BCRC 22490 / CBS 7301 / JCM 7358 / NBRC 10748 / NRRL Y-17804)</name>
    <dbReference type="NCBI Taxonomy" id="698492"/>
    <lineage>
        <taxon>Eukaryota</taxon>
        <taxon>Fungi</taxon>
        <taxon>Dikarya</taxon>
        <taxon>Ascomycota</taxon>
        <taxon>Taphrinomycotina</taxon>
        <taxon>Taphrinomycotina incertae sedis</taxon>
        <taxon>Saitoella</taxon>
    </lineage>
</organism>
<dbReference type="GO" id="GO:0004092">
    <property type="term" value="F:carnitine O-acetyltransferase activity"/>
    <property type="evidence" value="ECO:0007669"/>
    <property type="project" value="UniProtKB-EC"/>
</dbReference>
<evidence type="ECO:0000256" key="9">
    <source>
        <dbReference type="ARBA" id="ARBA00023098"/>
    </source>
</evidence>
<dbReference type="InterPro" id="IPR023213">
    <property type="entry name" value="CAT-like_dom_sf"/>
</dbReference>
<comment type="subcellular location">
    <subcellularLocation>
        <location evidence="2">Mitochondrion inner membrane</location>
        <topology evidence="2">Peripheral membrane protein</topology>
        <orientation evidence="2">Matrix side</orientation>
    </subcellularLocation>
    <subcellularLocation>
        <location evidence="1">Peroxisome</location>
    </subcellularLocation>
</comment>
<dbReference type="GO" id="GO:0005743">
    <property type="term" value="C:mitochondrial inner membrane"/>
    <property type="evidence" value="ECO:0007669"/>
    <property type="project" value="UniProtKB-SubCell"/>
</dbReference>
<reference evidence="21 22" key="1">
    <citation type="journal article" date="2011" name="J. Gen. Appl. Microbiol.">
        <title>Draft genome sequencing of the enigmatic yeast Saitoella complicata.</title>
        <authorList>
            <person name="Nishida H."/>
            <person name="Hamamoto M."/>
            <person name="Sugiyama J."/>
        </authorList>
    </citation>
    <scope>NUCLEOTIDE SEQUENCE [LARGE SCALE GENOMIC DNA]</scope>
    <source>
        <strain evidence="21 22">NRRL Y-17804</strain>
    </source>
</reference>
<dbReference type="InterPro" id="IPR039551">
    <property type="entry name" value="Cho/carn_acyl_trans"/>
</dbReference>